<dbReference type="KEGG" id="mrob:HH214_16860"/>
<organism evidence="1 2">
    <name type="scientific">Mucilaginibacter robiniae</name>
    <dbReference type="NCBI Taxonomy" id="2728022"/>
    <lineage>
        <taxon>Bacteria</taxon>
        <taxon>Pseudomonadati</taxon>
        <taxon>Bacteroidota</taxon>
        <taxon>Sphingobacteriia</taxon>
        <taxon>Sphingobacteriales</taxon>
        <taxon>Sphingobacteriaceae</taxon>
        <taxon>Mucilaginibacter</taxon>
    </lineage>
</organism>
<dbReference type="AlphaFoldDB" id="A0A7L5E2A6"/>
<dbReference type="Proteomes" id="UP000503278">
    <property type="component" value="Chromosome"/>
</dbReference>
<keyword evidence="2" id="KW-1185">Reference proteome</keyword>
<reference evidence="1 2" key="1">
    <citation type="submission" date="2020-04" db="EMBL/GenBank/DDBJ databases">
        <title>Genome sequencing of novel species.</title>
        <authorList>
            <person name="Heo J."/>
            <person name="Kim S.-J."/>
            <person name="Kim J.-S."/>
            <person name="Hong S.-B."/>
            <person name="Kwon S.-W."/>
        </authorList>
    </citation>
    <scope>NUCLEOTIDE SEQUENCE [LARGE SCALE GENOMIC DNA]</scope>
    <source>
        <strain evidence="1 2">F39-2</strain>
    </source>
</reference>
<dbReference type="Pfam" id="PF06037">
    <property type="entry name" value="DUF922"/>
    <property type="match status" value="1"/>
</dbReference>
<dbReference type="EMBL" id="CP051682">
    <property type="protein sequence ID" value="QJD97422.1"/>
    <property type="molecule type" value="Genomic_DNA"/>
</dbReference>
<dbReference type="RefSeq" id="WP_169609576.1">
    <property type="nucleotide sequence ID" value="NZ_CP051682.1"/>
</dbReference>
<evidence type="ECO:0000313" key="2">
    <source>
        <dbReference type="Proteomes" id="UP000503278"/>
    </source>
</evidence>
<dbReference type="InterPro" id="IPR010321">
    <property type="entry name" value="DUF922"/>
</dbReference>
<accession>A0A7L5E2A6</accession>
<evidence type="ECO:0008006" key="3">
    <source>
        <dbReference type="Google" id="ProtNLM"/>
    </source>
</evidence>
<protein>
    <recommendedName>
        <fullName evidence="3">DUF922 domain-containing protein</fullName>
    </recommendedName>
</protein>
<proteinExistence type="predicted"/>
<name>A0A7L5E2A6_9SPHI</name>
<evidence type="ECO:0000313" key="1">
    <source>
        <dbReference type="EMBL" id="QJD97422.1"/>
    </source>
</evidence>
<sequence length="370" mass="42130">MIKNITPSKSTCAFMLSGVLILLCCAFNKGSKPPAALVLQDERLSFSPKEFYIQSVVDERKTHSAVAWLITDAASGATQSIDLQGGAGSAIHQFINHGMSANTVLRAIVIRIKELKITESVLPNKGIDGKINIAFSFYRKVDETYLHLADYQGTAHYIRPDRQMEIIEPTLRRTLENALTYLNTWMSTQAEGNLKLAKQVKWLISDYTDQTDPDTIYYNPKRPLNWDDFKGRPQGSSRYAAEVFPSMAFDEDVDVAKSVIQVNLKLKVYVPKTDCWVRNGSRDDYTLNHEQRHFDITKLACEHFKQALQTEPKSVTNYDGAVHADYLEAFSQMGQLQQQYDRETQHGLNIAEQERWNKRIDDELNKLGIR</sequence>
<gene>
    <name evidence="1" type="ORF">HH214_16860</name>
</gene>